<sequence length="50" mass="6000">MPQDLAAAATIFSNRWQPHSIFLILNQYKQPVFLWRRRFAPYSNTVYLQT</sequence>
<dbReference type="AlphaFoldDB" id="A0A0E9TCL7"/>
<reference evidence="1" key="2">
    <citation type="journal article" date="2015" name="Fish Shellfish Immunol.">
        <title>Early steps in the European eel (Anguilla anguilla)-Vibrio vulnificus interaction in the gills: Role of the RtxA13 toxin.</title>
        <authorList>
            <person name="Callol A."/>
            <person name="Pajuelo D."/>
            <person name="Ebbesson L."/>
            <person name="Teles M."/>
            <person name="MacKenzie S."/>
            <person name="Amaro C."/>
        </authorList>
    </citation>
    <scope>NUCLEOTIDE SEQUENCE</scope>
</reference>
<dbReference type="EMBL" id="GBXM01058114">
    <property type="protein sequence ID" value="JAH50463.1"/>
    <property type="molecule type" value="Transcribed_RNA"/>
</dbReference>
<accession>A0A0E9TCL7</accession>
<reference evidence="1" key="1">
    <citation type="submission" date="2014-11" db="EMBL/GenBank/DDBJ databases">
        <authorList>
            <person name="Amaro Gonzalez C."/>
        </authorList>
    </citation>
    <scope>NUCLEOTIDE SEQUENCE</scope>
</reference>
<protein>
    <submittedName>
        <fullName evidence="1">Uncharacterized protein</fullName>
    </submittedName>
</protein>
<evidence type="ECO:0000313" key="1">
    <source>
        <dbReference type="EMBL" id="JAH50463.1"/>
    </source>
</evidence>
<name>A0A0E9TCL7_ANGAN</name>
<proteinExistence type="predicted"/>
<organism evidence="1">
    <name type="scientific">Anguilla anguilla</name>
    <name type="common">European freshwater eel</name>
    <name type="synonym">Muraena anguilla</name>
    <dbReference type="NCBI Taxonomy" id="7936"/>
    <lineage>
        <taxon>Eukaryota</taxon>
        <taxon>Metazoa</taxon>
        <taxon>Chordata</taxon>
        <taxon>Craniata</taxon>
        <taxon>Vertebrata</taxon>
        <taxon>Euteleostomi</taxon>
        <taxon>Actinopterygii</taxon>
        <taxon>Neopterygii</taxon>
        <taxon>Teleostei</taxon>
        <taxon>Anguilliformes</taxon>
        <taxon>Anguillidae</taxon>
        <taxon>Anguilla</taxon>
    </lineage>
</organism>